<keyword evidence="6 9" id="KW-0808">Transferase</keyword>
<feature type="modified residue" description="N6-(pyridoxal phosphate)lysine" evidence="9">
    <location>
        <position position="250"/>
    </location>
</feature>
<evidence type="ECO:0000256" key="5">
    <source>
        <dbReference type="ARBA" id="ARBA00022576"/>
    </source>
</evidence>
<comment type="cofactor">
    <cofactor evidence="1 9">
        <name>pyridoxal 5'-phosphate</name>
        <dbReference type="ChEBI" id="CHEBI:597326"/>
    </cofactor>
</comment>
<comment type="pathway">
    <text evidence="2 9">Amino-acid biosynthesis; L-histidine biosynthesis; L-histidine from 5-phospho-alpha-D-ribose 1-diphosphate: step 7/9.</text>
</comment>
<name>A0A840UWN6_9BACT</name>
<dbReference type="HAMAP" id="MF_01023">
    <property type="entry name" value="HisC_aminotrans_2"/>
    <property type="match status" value="1"/>
</dbReference>
<dbReference type="Pfam" id="PF00155">
    <property type="entry name" value="Aminotran_1_2"/>
    <property type="match status" value="1"/>
</dbReference>
<reference evidence="11 12" key="1">
    <citation type="submission" date="2020-08" db="EMBL/GenBank/DDBJ databases">
        <title>Genomic Encyclopedia of Type Strains, Phase IV (KMG-IV): sequencing the most valuable type-strain genomes for metagenomic binning, comparative biology and taxonomic classification.</title>
        <authorList>
            <person name="Goeker M."/>
        </authorList>
    </citation>
    <scope>NUCLEOTIDE SEQUENCE [LARGE SCALE GENOMIC DNA]</scope>
    <source>
        <strain evidence="11 12">YC6886</strain>
    </source>
</reference>
<dbReference type="EMBL" id="JACHFD010000002">
    <property type="protein sequence ID" value="MBB5350192.1"/>
    <property type="molecule type" value="Genomic_DNA"/>
</dbReference>
<dbReference type="Gene3D" id="3.40.640.10">
    <property type="entry name" value="Type I PLP-dependent aspartate aminotransferase-like (Major domain)"/>
    <property type="match status" value="1"/>
</dbReference>
<dbReference type="GO" id="GO:0030170">
    <property type="term" value="F:pyridoxal phosphate binding"/>
    <property type="evidence" value="ECO:0007669"/>
    <property type="project" value="InterPro"/>
</dbReference>
<dbReference type="Gene3D" id="3.90.1150.10">
    <property type="entry name" value="Aspartate Aminotransferase, domain 1"/>
    <property type="match status" value="1"/>
</dbReference>
<dbReference type="Proteomes" id="UP000557717">
    <property type="component" value="Unassembled WGS sequence"/>
</dbReference>
<sequence length="397" mass="43323">MASRRIWAFTGLHCSVAGDGYGLAMAIADSANAFVCDLHAYEPGKPIDETARELGLDPASIIKMASNENPLGPSPKAKAAMLAAIDGIHIYPDGGGYRLRDAIARKLDLDIDNVVLGNGSNEIIELLCHSFLNPQAELIAAEHAFVVYKLMATLFGAKYVEVPDPGFVHDLEAMVAAITPATRLVFIANPNNPTGTLVDEAAIDRFMDQVPEHVVVCFDEAYFEFVESPPNTLKYVREGRNVCVLRTCSKIHGLAGLRIGYGLASKGVAQILQKARQPFNASAMAQAAALAALEDEEHMLKTRRLNDEGLKFWQGAFEERGLNYVPSQANFVLVEVGDGDALFREMLKRGVIIRAMRSYKLPGWVRISTGTSEQNRRGLKVFDEALADMRESAKMPA</sequence>
<dbReference type="SUPFAM" id="SSF53383">
    <property type="entry name" value="PLP-dependent transferases"/>
    <property type="match status" value="1"/>
</dbReference>
<proteinExistence type="inferred from homology"/>
<keyword evidence="12" id="KW-1185">Reference proteome</keyword>
<dbReference type="InterPro" id="IPR004839">
    <property type="entry name" value="Aminotransferase_I/II_large"/>
</dbReference>
<keyword evidence="9" id="KW-0368">Histidine biosynthesis</keyword>
<dbReference type="GO" id="GO:0000105">
    <property type="term" value="P:L-histidine biosynthetic process"/>
    <property type="evidence" value="ECO:0007669"/>
    <property type="project" value="UniProtKB-UniRule"/>
</dbReference>
<keyword evidence="9" id="KW-0028">Amino-acid biosynthesis</keyword>
<comment type="subunit">
    <text evidence="4 9">Homodimer.</text>
</comment>
<evidence type="ECO:0000256" key="6">
    <source>
        <dbReference type="ARBA" id="ARBA00022679"/>
    </source>
</evidence>
<dbReference type="InterPro" id="IPR005861">
    <property type="entry name" value="HisP_aminotrans"/>
</dbReference>
<dbReference type="UniPathway" id="UPA00031">
    <property type="reaction ID" value="UER00012"/>
</dbReference>
<evidence type="ECO:0000313" key="12">
    <source>
        <dbReference type="Proteomes" id="UP000557717"/>
    </source>
</evidence>
<gene>
    <name evidence="9" type="primary">hisC</name>
    <name evidence="11" type="ORF">HNR46_000416</name>
</gene>
<dbReference type="NCBIfam" id="TIGR01141">
    <property type="entry name" value="hisC"/>
    <property type="match status" value="1"/>
</dbReference>
<dbReference type="RefSeq" id="WP_425491671.1">
    <property type="nucleotide sequence ID" value="NZ_JACHFD010000002.1"/>
</dbReference>
<protein>
    <recommendedName>
        <fullName evidence="9">Histidinol-phosphate aminotransferase</fullName>
        <ecNumber evidence="9">2.6.1.9</ecNumber>
    </recommendedName>
    <alternativeName>
        <fullName evidence="9">Imidazole acetol-phosphate transaminase</fullName>
    </alternativeName>
</protein>
<dbReference type="InterPro" id="IPR015424">
    <property type="entry name" value="PyrdxlP-dep_Trfase"/>
</dbReference>
<evidence type="ECO:0000256" key="2">
    <source>
        <dbReference type="ARBA" id="ARBA00005011"/>
    </source>
</evidence>
<evidence type="ECO:0000256" key="1">
    <source>
        <dbReference type="ARBA" id="ARBA00001933"/>
    </source>
</evidence>
<dbReference type="CDD" id="cd00609">
    <property type="entry name" value="AAT_like"/>
    <property type="match status" value="1"/>
</dbReference>
<keyword evidence="5 9" id="KW-0032">Aminotransferase</keyword>
<dbReference type="PANTHER" id="PTHR43643:SF3">
    <property type="entry name" value="HISTIDINOL-PHOSPHATE AMINOTRANSFERASE"/>
    <property type="match status" value="1"/>
</dbReference>
<evidence type="ECO:0000313" key="11">
    <source>
        <dbReference type="EMBL" id="MBB5350192.1"/>
    </source>
</evidence>
<dbReference type="EC" id="2.6.1.9" evidence="9"/>
<evidence type="ECO:0000256" key="8">
    <source>
        <dbReference type="ARBA" id="ARBA00047481"/>
    </source>
</evidence>
<accession>A0A840UWN6</accession>
<comment type="catalytic activity">
    <reaction evidence="8 9">
        <text>L-histidinol phosphate + 2-oxoglutarate = 3-(imidazol-4-yl)-2-oxopropyl phosphate + L-glutamate</text>
        <dbReference type="Rhea" id="RHEA:23744"/>
        <dbReference type="ChEBI" id="CHEBI:16810"/>
        <dbReference type="ChEBI" id="CHEBI:29985"/>
        <dbReference type="ChEBI" id="CHEBI:57766"/>
        <dbReference type="ChEBI" id="CHEBI:57980"/>
        <dbReference type="EC" id="2.6.1.9"/>
    </reaction>
</comment>
<comment type="caution">
    <text evidence="11">The sequence shown here is derived from an EMBL/GenBank/DDBJ whole genome shotgun (WGS) entry which is preliminary data.</text>
</comment>
<evidence type="ECO:0000259" key="10">
    <source>
        <dbReference type="Pfam" id="PF00155"/>
    </source>
</evidence>
<feature type="domain" description="Aminotransferase class I/classII large" evidence="10">
    <location>
        <begin position="61"/>
        <end position="380"/>
    </location>
</feature>
<dbReference type="InterPro" id="IPR050106">
    <property type="entry name" value="HistidinolP_aminotransfase"/>
</dbReference>
<evidence type="ECO:0000256" key="4">
    <source>
        <dbReference type="ARBA" id="ARBA00011738"/>
    </source>
</evidence>
<organism evidence="11 12">
    <name type="scientific">Haloferula luteola</name>
    <dbReference type="NCBI Taxonomy" id="595692"/>
    <lineage>
        <taxon>Bacteria</taxon>
        <taxon>Pseudomonadati</taxon>
        <taxon>Verrucomicrobiota</taxon>
        <taxon>Verrucomicrobiia</taxon>
        <taxon>Verrucomicrobiales</taxon>
        <taxon>Verrucomicrobiaceae</taxon>
        <taxon>Haloferula</taxon>
    </lineage>
</organism>
<comment type="similarity">
    <text evidence="3 9">Belongs to the class-II pyridoxal-phosphate-dependent aminotransferase family. Histidinol-phosphate aminotransferase subfamily.</text>
</comment>
<dbReference type="GO" id="GO:0004400">
    <property type="term" value="F:histidinol-phosphate transaminase activity"/>
    <property type="evidence" value="ECO:0007669"/>
    <property type="project" value="UniProtKB-UniRule"/>
</dbReference>
<dbReference type="InterPro" id="IPR015422">
    <property type="entry name" value="PyrdxlP-dep_Trfase_small"/>
</dbReference>
<dbReference type="AlphaFoldDB" id="A0A840UWN6"/>
<evidence type="ECO:0000256" key="9">
    <source>
        <dbReference type="HAMAP-Rule" id="MF_01023"/>
    </source>
</evidence>
<dbReference type="InterPro" id="IPR015421">
    <property type="entry name" value="PyrdxlP-dep_Trfase_major"/>
</dbReference>
<evidence type="ECO:0000256" key="3">
    <source>
        <dbReference type="ARBA" id="ARBA00007970"/>
    </source>
</evidence>
<keyword evidence="7 9" id="KW-0663">Pyridoxal phosphate</keyword>
<evidence type="ECO:0000256" key="7">
    <source>
        <dbReference type="ARBA" id="ARBA00022898"/>
    </source>
</evidence>
<dbReference type="PANTHER" id="PTHR43643">
    <property type="entry name" value="HISTIDINOL-PHOSPHATE AMINOTRANSFERASE 2"/>
    <property type="match status" value="1"/>
</dbReference>